<protein>
    <recommendedName>
        <fullName evidence="4">WAPL domain-containing protein</fullName>
    </recommendedName>
</protein>
<name>A0ABR2KE51_9EUKA</name>
<keyword evidence="3" id="KW-1185">Reference proteome</keyword>
<gene>
    <name evidence="2" type="ORF">M9Y10_034136</name>
</gene>
<evidence type="ECO:0008006" key="4">
    <source>
        <dbReference type="Google" id="ProtNLM"/>
    </source>
</evidence>
<dbReference type="EMBL" id="JAPFFF010000005">
    <property type="protein sequence ID" value="KAK8889390.1"/>
    <property type="molecule type" value="Genomic_DNA"/>
</dbReference>
<dbReference type="InterPro" id="IPR016024">
    <property type="entry name" value="ARM-type_fold"/>
</dbReference>
<sequence length="574" mass="64648">MSQPRIYTPVQTSKKAPKRTKKQAPMPSIIRPVLPPIRKRRLVDSALGSRPSTPSSSSSSNSDSSSRPTTAESTGSMNRTFNGEDLVTHLPLHSVDSMKKFEDALLQEPATSRSSTILNLVSEMNIGDGNSSMNQDKILDEILKMCPVPNSEINDMTTSINSLNENDSDNSNSNGSIDFRVYHILTQNLFTLIKDSYQSGQMTTAFFKALAICLRIMPLADRELITIVVKLLYRMSRMSEFDLMFHQCQLIPKLVYIAFMDISAYGELPLFSAAILRYISTVKENAQEILKNNSLKQICKVLNTKTRRERFKPDLALYIYQVISLFASLYDFITDFTEICKYSLPLYLLDIVTIYMNNKGILAGASKALTLMMLVKECVEVIETEDLTPFFILMQSDVPKIINNTALALANAVNTSEYIIDSVCEVPMPLGISQLCEMLKASNEKPNSEDQKALKLSLLRILAKTSQLRNGMEVIQLYLNSITPFLSTPLDDLEVWTDEEMIVANTLIILKNAAILDNKRVCNYMKGKMNDLMHYGIIDYVIDLMKILMKTEEGKEVCREVSDIEEIKMILGEI</sequence>
<evidence type="ECO:0000313" key="2">
    <source>
        <dbReference type="EMBL" id="KAK8889390.1"/>
    </source>
</evidence>
<comment type="caution">
    <text evidence="2">The sequence shown here is derived from an EMBL/GenBank/DDBJ whole genome shotgun (WGS) entry which is preliminary data.</text>
</comment>
<accession>A0ABR2KE51</accession>
<feature type="region of interest" description="Disordered" evidence="1">
    <location>
        <begin position="1"/>
        <end position="82"/>
    </location>
</feature>
<feature type="compositionally biased region" description="Polar residues" evidence="1">
    <location>
        <begin position="71"/>
        <end position="81"/>
    </location>
</feature>
<evidence type="ECO:0000256" key="1">
    <source>
        <dbReference type="SAM" id="MobiDB-lite"/>
    </source>
</evidence>
<dbReference type="Gene3D" id="1.25.10.10">
    <property type="entry name" value="Leucine-rich Repeat Variant"/>
    <property type="match status" value="1"/>
</dbReference>
<feature type="compositionally biased region" description="Low complexity" evidence="1">
    <location>
        <begin position="49"/>
        <end position="70"/>
    </location>
</feature>
<proteinExistence type="predicted"/>
<reference evidence="2 3" key="1">
    <citation type="submission" date="2024-04" db="EMBL/GenBank/DDBJ databases">
        <title>Tritrichomonas musculus Genome.</title>
        <authorList>
            <person name="Alves-Ferreira E."/>
            <person name="Grigg M."/>
            <person name="Lorenzi H."/>
            <person name="Galac M."/>
        </authorList>
    </citation>
    <scope>NUCLEOTIDE SEQUENCE [LARGE SCALE GENOMIC DNA]</scope>
    <source>
        <strain evidence="2 3">EAF2021</strain>
    </source>
</reference>
<dbReference type="Proteomes" id="UP001470230">
    <property type="component" value="Unassembled WGS sequence"/>
</dbReference>
<dbReference type="SUPFAM" id="SSF48371">
    <property type="entry name" value="ARM repeat"/>
    <property type="match status" value="1"/>
</dbReference>
<feature type="compositionally biased region" description="Polar residues" evidence="1">
    <location>
        <begin position="1"/>
        <end position="14"/>
    </location>
</feature>
<dbReference type="InterPro" id="IPR011989">
    <property type="entry name" value="ARM-like"/>
</dbReference>
<organism evidence="2 3">
    <name type="scientific">Tritrichomonas musculus</name>
    <dbReference type="NCBI Taxonomy" id="1915356"/>
    <lineage>
        <taxon>Eukaryota</taxon>
        <taxon>Metamonada</taxon>
        <taxon>Parabasalia</taxon>
        <taxon>Tritrichomonadida</taxon>
        <taxon>Tritrichomonadidae</taxon>
        <taxon>Tritrichomonas</taxon>
    </lineage>
</organism>
<evidence type="ECO:0000313" key="3">
    <source>
        <dbReference type="Proteomes" id="UP001470230"/>
    </source>
</evidence>